<dbReference type="Proteomes" id="UP000317496">
    <property type="component" value="Chromosome"/>
</dbReference>
<protein>
    <recommendedName>
        <fullName evidence="3">Invasion associated locus B family protein</fullName>
    </recommendedName>
</protein>
<dbReference type="Pfam" id="PF06776">
    <property type="entry name" value="IalB"/>
    <property type="match status" value="1"/>
</dbReference>
<gene>
    <name evidence="1" type="ORF">FNB15_07990</name>
</gene>
<dbReference type="KEGG" id="fer:FNB15_07990"/>
<name>A0A516H0C9_9PROT</name>
<dbReference type="EMBL" id="CP041636">
    <property type="protein sequence ID" value="QDO97212.1"/>
    <property type="molecule type" value="Genomic_DNA"/>
</dbReference>
<reference evidence="1 2" key="1">
    <citation type="submission" date="2019-07" db="EMBL/GenBank/DDBJ databases">
        <title>Genome sequencing for Ferrovibrio sp. K5.</title>
        <authorList>
            <person name="Park S.-J."/>
        </authorList>
    </citation>
    <scope>NUCLEOTIDE SEQUENCE [LARGE SCALE GENOMIC DNA]</scope>
    <source>
        <strain evidence="1 2">K5</strain>
    </source>
</reference>
<sequence length="202" mass="21821">MTDKKAHRPAVSLPASHLLLPVLSLGLLLGFALGMPDATAQARKADPKAAATETRRIGKFTGWDAYEHTDKGSKLCYLHAQPQKKEPSSAKRGEIYILVTHKPKEKIRNEVSIYFGYPLKDATPAQAVIGPTTIDMFTHQEAAWASDATTDQKLVDALRKGKTLVVRGESSRGTKTTDTYDLDGFGQALQAIDKACGVGANS</sequence>
<dbReference type="AlphaFoldDB" id="A0A516H0C9"/>
<accession>A0A516H0C9</accession>
<dbReference type="OrthoDB" id="9806572at2"/>
<dbReference type="InterPro" id="IPR010642">
    <property type="entry name" value="Invasion_prot_B"/>
</dbReference>
<proteinExistence type="predicted"/>
<dbReference type="InterPro" id="IPR038696">
    <property type="entry name" value="IalB_sf"/>
</dbReference>
<keyword evidence="2" id="KW-1185">Reference proteome</keyword>
<dbReference type="RefSeq" id="WP_144068193.1">
    <property type="nucleotide sequence ID" value="NZ_CP041636.1"/>
</dbReference>
<evidence type="ECO:0008006" key="3">
    <source>
        <dbReference type="Google" id="ProtNLM"/>
    </source>
</evidence>
<dbReference type="Gene3D" id="2.60.40.1880">
    <property type="entry name" value="Invasion associated locus B (IalB) protein"/>
    <property type="match status" value="1"/>
</dbReference>
<organism evidence="1 2">
    <name type="scientific">Ferrovibrio terrae</name>
    <dbReference type="NCBI Taxonomy" id="2594003"/>
    <lineage>
        <taxon>Bacteria</taxon>
        <taxon>Pseudomonadati</taxon>
        <taxon>Pseudomonadota</taxon>
        <taxon>Alphaproteobacteria</taxon>
        <taxon>Rhodospirillales</taxon>
        <taxon>Rhodospirillaceae</taxon>
        <taxon>Ferrovibrio</taxon>
    </lineage>
</organism>
<evidence type="ECO:0000313" key="2">
    <source>
        <dbReference type="Proteomes" id="UP000317496"/>
    </source>
</evidence>
<evidence type="ECO:0000313" key="1">
    <source>
        <dbReference type="EMBL" id="QDO97212.1"/>
    </source>
</evidence>